<keyword evidence="10" id="KW-1185">Reference proteome</keyword>
<evidence type="ECO:0000259" key="7">
    <source>
        <dbReference type="PROSITE" id="PS50109"/>
    </source>
</evidence>
<feature type="modified residue" description="4-aspartylphosphate" evidence="6">
    <location>
        <position position="922"/>
    </location>
</feature>
<dbReference type="OrthoDB" id="21225at2759"/>
<dbReference type="CDD" id="cd00082">
    <property type="entry name" value="HisKA"/>
    <property type="match status" value="1"/>
</dbReference>
<evidence type="ECO:0000256" key="6">
    <source>
        <dbReference type="PROSITE-ProRule" id="PRU00169"/>
    </source>
</evidence>
<keyword evidence="4" id="KW-0808">Transferase</keyword>
<dbReference type="GO" id="GO:0005886">
    <property type="term" value="C:plasma membrane"/>
    <property type="evidence" value="ECO:0007669"/>
    <property type="project" value="TreeGrafter"/>
</dbReference>
<dbReference type="SUPFAM" id="SSF55874">
    <property type="entry name" value="ATPase domain of HSP90 chaperone/DNA topoisomerase II/histidine kinase"/>
    <property type="match status" value="1"/>
</dbReference>
<evidence type="ECO:0000256" key="4">
    <source>
        <dbReference type="ARBA" id="ARBA00022679"/>
    </source>
</evidence>
<dbReference type="SUPFAM" id="SSF55781">
    <property type="entry name" value="GAF domain-like"/>
    <property type="match status" value="1"/>
</dbReference>
<dbReference type="STRING" id="104259.A0A0F7TV67"/>
<dbReference type="CDD" id="cd17546">
    <property type="entry name" value="REC_hyHK_CKI1_RcsC-like"/>
    <property type="match status" value="1"/>
</dbReference>
<dbReference type="PRINTS" id="PR00344">
    <property type="entry name" value="BCTRLSENSOR"/>
</dbReference>
<dbReference type="Pfam" id="PF00072">
    <property type="entry name" value="Response_reg"/>
    <property type="match status" value="1"/>
</dbReference>
<dbReference type="InterPro" id="IPR003594">
    <property type="entry name" value="HATPase_dom"/>
</dbReference>
<dbReference type="InterPro" id="IPR036890">
    <property type="entry name" value="HATPase_C_sf"/>
</dbReference>
<dbReference type="SMART" id="SM00388">
    <property type="entry name" value="HisKA"/>
    <property type="match status" value="1"/>
</dbReference>
<dbReference type="Proteomes" id="UP000042958">
    <property type="component" value="Unassembled WGS sequence"/>
</dbReference>
<dbReference type="Gene3D" id="3.40.50.2300">
    <property type="match status" value="1"/>
</dbReference>
<dbReference type="InterPro" id="IPR003661">
    <property type="entry name" value="HisK_dim/P_dom"/>
</dbReference>
<proteinExistence type="predicted"/>
<dbReference type="SUPFAM" id="SSF52172">
    <property type="entry name" value="CheY-like"/>
    <property type="match status" value="1"/>
</dbReference>
<evidence type="ECO:0000256" key="5">
    <source>
        <dbReference type="ARBA" id="ARBA00022777"/>
    </source>
</evidence>
<evidence type="ECO:0000259" key="8">
    <source>
        <dbReference type="PROSITE" id="PS50110"/>
    </source>
</evidence>
<dbReference type="InterPro" id="IPR011006">
    <property type="entry name" value="CheY-like_superfamily"/>
</dbReference>
<dbReference type="SUPFAM" id="SSF47384">
    <property type="entry name" value="Homodimeric domain of signal transducing histidine kinase"/>
    <property type="match status" value="1"/>
</dbReference>
<dbReference type="EC" id="2.7.13.3" evidence="2"/>
<protein>
    <recommendedName>
        <fullName evidence="2">histidine kinase</fullName>
        <ecNumber evidence="2">2.7.13.3</ecNumber>
    </recommendedName>
</protein>
<dbReference type="Pfam" id="PF00512">
    <property type="entry name" value="HisKA"/>
    <property type="match status" value="1"/>
</dbReference>
<evidence type="ECO:0000256" key="3">
    <source>
        <dbReference type="ARBA" id="ARBA00022553"/>
    </source>
</evidence>
<dbReference type="InterPro" id="IPR001789">
    <property type="entry name" value="Sig_transdc_resp-reg_receiver"/>
</dbReference>
<dbReference type="Gene3D" id="3.30.565.10">
    <property type="entry name" value="Histidine kinase-like ATPase, C-terminal domain"/>
    <property type="match status" value="1"/>
</dbReference>
<dbReference type="InterPro" id="IPR029016">
    <property type="entry name" value="GAF-like_dom_sf"/>
</dbReference>
<dbReference type="InterPro" id="IPR004358">
    <property type="entry name" value="Sig_transdc_His_kin-like_C"/>
</dbReference>
<name>A0A0F7TV67_PENBI</name>
<dbReference type="AlphaFoldDB" id="A0A0F7TV67"/>
<keyword evidence="3 6" id="KW-0597">Phosphoprotein</keyword>
<dbReference type="PROSITE" id="PS50109">
    <property type="entry name" value="HIS_KIN"/>
    <property type="match status" value="1"/>
</dbReference>
<dbReference type="SMART" id="SM00448">
    <property type="entry name" value="REC"/>
    <property type="match status" value="1"/>
</dbReference>
<feature type="domain" description="Response regulatory" evidence="8">
    <location>
        <begin position="863"/>
        <end position="992"/>
    </location>
</feature>
<evidence type="ECO:0000256" key="2">
    <source>
        <dbReference type="ARBA" id="ARBA00012438"/>
    </source>
</evidence>
<gene>
    <name evidence="9" type="ORF">PMG11_07625</name>
</gene>
<evidence type="ECO:0000313" key="10">
    <source>
        <dbReference type="Proteomes" id="UP000042958"/>
    </source>
</evidence>
<dbReference type="GO" id="GO:0000155">
    <property type="term" value="F:phosphorelay sensor kinase activity"/>
    <property type="evidence" value="ECO:0007669"/>
    <property type="project" value="InterPro"/>
</dbReference>
<dbReference type="PROSITE" id="PS50110">
    <property type="entry name" value="RESPONSE_REGULATORY"/>
    <property type="match status" value="1"/>
</dbReference>
<sequence length="998" mass="112089">MVDSKLSFFPKADGAILRSKPHSRPHSYPQTVGPILDRDNFDRPIDPWSLDIKSTYYPDTEDIYAPSVVPEKPPDFAEQYLRAFLAENERLRLSVLWYYTRDILKEDEFLAGLQEKAQLAQESVGWEFAVIGILDVDVYIRLATVGLELGVLPRGETLCAHTVTQPPGDVFLLPNLMEDWRFRQCPYLERGGLYAYAGVPLRLKTESGHTVGLGSLCVASSKSEEPLTKAQHQALVRLGDWVVSDLVQCTRARRQRERHRMSELLAKAKKETNKAATAEPVFEILKTIYPEAIIRLQPSRSSHVEFEGCDPIPITDLKDGLWEDVQFIDEFITNSNHLPTPSDKPVRIVAVPCESTSGSSLLIVATRDFHLIFDDADAWFIQACADIMSQKWRKSLLAEAMIAKEKFLRAFSHQLRTPVHGILAAVELLTEEMKSNSWGEITNSLSTIKKLNLESEINPPEPFTYLNIIKMAGRDLTSIINNLIALNKWSDIAMANRHYSMHTLDELETEIVNEINKFTVGDTRYKCSIFFAQNSSPDCGKFSIDLGVLRDTLLPLVVNSIQQTPQGVVSVTVSIQPDLKQLVVDVEDTGRGIHPDDQQRIFEAYEKVDLHSSGAGLGLTLATKFASLIHGSIELVSSEIGRGSHFRATFREVEFDFSSQPPQPLSMKFDSLPSRFFKEPVDSDSLSLGDHFTSFLLRNGYTCSDTVEDCLVIVETGSDPEQHRACLSQTSPEQVAICLVPISEEKNYLQQPDDNLIYVNGPFRTSTFYSALERAHTYLKKQSSKQHRQQLDTLDKPIIMPATTQKNSTTEEYPNTHPPTVISNQPIATATIPPASQPDAPVSLDLNMTALILTPPETPPRPVTLIVDDNAVNLRVMETYCTKRGLPYLSAMNGRQATELFSQRQTQCPEEEDPPIQLIFMDLQMPVFGGIEATQQIRALEQRHKWKKSFLFVMTGQDSPADRKAAEEAGADEYFVKPVIPKQLDRVVKQYFPAFDKG</sequence>
<dbReference type="Gene3D" id="1.10.287.130">
    <property type="match status" value="1"/>
</dbReference>
<dbReference type="PANTHER" id="PTHR43047:SF72">
    <property type="entry name" value="OSMOSENSING HISTIDINE PROTEIN KINASE SLN1"/>
    <property type="match status" value="1"/>
</dbReference>
<evidence type="ECO:0000256" key="1">
    <source>
        <dbReference type="ARBA" id="ARBA00000085"/>
    </source>
</evidence>
<feature type="domain" description="Histidine kinase" evidence="7">
    <location>
        <begin position="410"/>
        <end position="654"/>
    </location>
</feature>
<organism evidence="9 10">
    <name type="scientific">Penicillium brasilianum</name>
    <dbReference type="NCBI Taxonomy" id="104259"/>
    <lineage>
        <taxon>Eukaryota</taxon>
        <taxon>Fungi</taxon>
        <taxon>Dikarya</taxon>
        <taxon>Ascomycota</taxon>
        <taxon>Pezizomycotina</taxon>
        <taxon>Eurotiomycetes</taxon>
        <taxon>Eurotiomycetidae</taxon>
        <taxon>Eurotiales</taxon>
        <taxon>Aspergillaceae</taxon>
        <taxon>Penicillium</taxon>
    </lineage>
</organism>
<accession>A0A0F7TV67</accession>
<dbReference type="InterPro" id="IPR005467">
    <property type="entry name" value="His_kinase_dom"/>
</dbReference>
<dbReference type="EMBL" id="CDHK01000006">
    <property type="protein sequence ID" value="CEJ58987.1"/>
    <property type="molecule type" value="Genomic_DNA"/>
</dbReference>
<dbReference type="PANTHER" id="PTHR43047">
    <property type="entry name" value="TWO-COMPONENT HISTIDINE PROTEIN KINASE"/>
    <property type="match status" value="1"/>
</dbReference>
<dbReference type="SMART" id="SM00387">
    <property type="entry name" value="HATPase_c"/>
    <property type="match status" value="1"/>
</dbReference>
<dbReference type="GO" id="GO:0009927">
    <property type="term" value="F:histidine phosphotransfer kinase activity"/>
    <property type="evidence" value="ECO:0007669"/>
    <property type="project" value="TreeGrafter"/>
</dbReference>
<comment type="catalytic activity">
    <reaction evidence="1">
        <text>ATP + protein L-histidine = ADP + protein N-phospho-L-histidine.</text>
        <dbReference type="EC" id="2.7.13.3"/>
    </reaction>
</comment>
<evidence type="ECO:0000313" key="9">
    <source>
        <dbReference type="EMBL" id="CEJ58987.1"/>
    </source>
</evidence>
<dbReference type="Pfam" id="PF02518">
    <property type="entry name" value="HATPase_c"/>
    <property type="match status" value="1"/>
</dbReference>
<dbReference type="Gene3D" id="3.30.450.40">
    <property type="match status" value="1"/>
</dbReference>
<dbReference type="InterPro" id="IPR036097">
    <property type="entry name" value="HisK_dim/P_sf"/>
</dbReference>
<keyword evidence="5" id="KW-0418">Kinase</keyword>
<reference evidence="10" key="1">
    <citation type="journal article" date="2015" name="Genome Announc.">
        <title>Draft genome sequence of the fungus Penicillium brasilianum MG11.</title>
        <authorList>
            <person name="Horn F."/>
            <person name="Linde J."/>
            <person name="Mattern D.J."/>
            <person name="Walther G."/>
            <person name="Guthke R."/>
            <person name="Brakhage A.A."/>
            <person name="Valiante V."/>
        </authorList>
    </citation>
    <scope>NUCLEOTIDE SEQUENCE [LARGE SCALE GENOMIC DNA]</scope>
    <source>
        <strain evidence="10">MG11</strain>
    </source>
</reference>